<gene>
    <name evidence="6" type="ORF">MM415A00371_0005</name>
    <name evidence="5" type="ORF">MM415B00319_0065</name>
    <name evidence="4" type="ORF">TM448A00246_0042</name>
    <name evidence="7" type="ORF">TM448B00406_0042</name>
</gene>
<protein>
    <submittedName>
        <fullName evidence="4">Putative CMP/dCMP deaminase zinc-binding</fullName>
    </submittedName>
</protein>
<dbReference type="Gene3D" id="3.40.140.10">
    <property type="entry name" value="Cytidine Deaminase, domain 2"/>
    <property type="match status" value="1"/>
</dbReference>
<evidence type="ECO:0000313" key="4">
    <source>
        <dbReference type="EMBL" id="QJA45551.1"/>
    </source>
</evidence>
<feature type="domain" description="CMP/dCMP-type deaminase" evidence="3">
    <location>
        <begin position="3"/>
        <end position="133"/>
    </location>
</feature>
<proteinExistence type="predicted"/>
<dbReference type="EMBL" id="MT142495">
    <property type="protein sequence ID" value="QJA82743.1"/>
    <property type="molecule type" value="Genomic_DNA"/>
</dbReference>
<dbReference type="AlphaFoldDB" id="A0A6H1ZDQ1"/>
<dbReference type="InterPro" id="IPR002125">
    <property type="entry name" value="CMP_dCMP_dom"/>
</dbReference>
<evidence type="ECO:0000259" key="3">
    <source>
        <dbReference type="PROSITE" id="PS51747"/>
    </source>
</evidence>
<dbReference type="SUPFAM" id="SSF53927">
    <property type="entry name" value="Cytidine deaminase-like"/>
    <property type="match status" value="1"/>
</dbReference>
<keyword evidence="2" id="KW-0862">Zinc</keyword>
<dbReference type="PROSITE" id="PS00903">
    <property type="entry name" value="CYT_DCMP_DEAMINASES_1"/>
    <property type="match status" value="1"/>
</dbReference>
<dbReference type="Pfam" id="PF00383">
    <property type="entry name" value="dCMP_cyt_deam_1"/>
    <property type="match status" value="1"/>
</dbReference>
<dbReference type="EMBL" id="MT144619">
    <property type="protein sequence ID" value="QJH95426.1"/>
    <property type="molecule type" value="Genomic_DNA"/>
</dbReference>
<evidence type="ECO:0000256" key="2">
    <source>
        <dbReference type="ARBA" id="ARBA00022833"/>
    </source>
</evidence>
<accession>A0A6H1ZDQ1</accession>
<keyword evidence="1" id="KW-0479">Metal-binding</keyword>
<dbReference type="GO" id="GO:0008270">
    <property type="term" value="F:zinc ion binding"/>
    <property type="evidence" value="ECO:0007669"/>
    <property type="project" value="InterPro"/>
</dbReference>
<dbReference type="PROSITE" id="PS51747">
    <property type="entry name" value="CYT_DCMP_DEAMINASES_2"/>
    <property type="match status" value="1"/>
</dbReference>
<evidence type="ECO:0000313" key="6">
    <source>
        <dbReference type="EMBL" id="QJA82743.1"/>
    </source>
</evidence>
<dbReference type="InterPro" id="IPR016193">
    <property type="entry name" value="Cytidine_deaminase-like"/>
</dbReference>
<dbReference type="EMBL" id="MT143992">
    <property type="protein sequence ID" value="QJA45551.1"/>
    <property type="molecule type" value="Genomic_DNA"/>
</dbReference>
<evidence type="ECO:0000313" key="5">
    <source>
        <dbReference type="EMBL" id="QJA66935.1"/>
    </source>
</evidence>
<dbReference type="EMBL" id="MT141563">
    <property type="protein sequence ID" value="QJA66935.1"/>
    <property type="molecule type" value="Genomic_DNA"/>
</dbReference>
<dbReference type="InterPro" id="IPR016192">
    <property type="entry name" value="APOBEC/CMP_deaminase_Zn-bd"/>
</dbReference>
<evidence type="ECO:0000313" key="7">
    <source>
        <dbReference type="EMBL" id="QJH95426.1"/>
    </source>
</evidence>
<dbReference type="GO" id="GO:0016787">
    <property type="term" value="F:hydrolase activity"/>
    <property type="evidence" value="ECO:0007669"/>
    <property type="project" value="InterPro"/>
</dbReference>
<reference evidence="4" key="1">
    <citation type="submission" date="2020-03" db="EMBL/GenBank/DDBJ databases">
        <title>The deep terrestrial virosphere.</title>
        <authorList>
            <person name="Holmfeldt K."/>
            <person name="Nilsson E."/>
            <person name="Simone D."/>
            <person name="Lopez-Fernandez M."/>
            <person name="Wu X."/>
            <person name="de Brujin I."/>
            <person name="Lundin D."/>
            <person name="Andersson A."/>
            <person name="Bertilsson S."/>
            <person name="Dopson M."/>
        </authorList>
    </citation>
    <scope>NUCLEOTIDE SEQUENCE</scope>
    <source>
        <strain evidence="6">MM415A00371</strain>
        <strain evidence="5">MM415B00319</strain>
        <strain evidence="4">TM448A00246</strain>
        <strain evidence="7">TM448B00406</strain>
    </source>
</reference>
<sequence length="133" mass="15143">MKQVRSSIISKALKESLKSEHKYRIGAVIFNHKTIVSSGRNYTLKSVRSFTIRFIKYRGSVHAEVDAIINAKKDLKGCSMIIIRSGRSGNLLPSFPCKWCLGYIEHVGIKNIFYMNKEIKLMSYKIGGRSIDK</sequence>
<evidence type="ECO:0000256" key="1">
    <source>
        <dbReference type="ARBA" id="ARBA00022723"/>
    </source>
</evidence>
<organism evidence="4">
    <name type="scientific">viral metagenome</name>
    <dbReference type="NCBI Taxonomy" id="1070528"/>
    <lineage>
        <taxon>unclassified sequences</taxon>
        <taxon>metagenomes</taxon>
        <taxon>organismal metagenomes</taxon>
    </lineage>
</organism>
<name>A0A6H1ZDQ1_9ZZZZ</name>